<name>A0ABV5TID3_9ACTN</name>
<dbReference type="InterPro" id="IPR003594">
    <property type="entry name" value="HATPase_dom"/>
</dbReference>
<keyword evidence="4" id="KW-1185">Reference proteome</keyword>
<reference evidence="3 4" key="1">
    <citation type="submission" date="2024-09" db="EMBL/GenBank/DDBJ databases">
        <authorList>
            <person name="Sun Q."/>
            <person name="Mori K."/>
        </authorList>
    </citation>
    <scope>NUCLEOTIDE SEQUENCE [LARGE SCALE GENOMIC DNA]</scope>
    <source>
        <strain evidence="3 4">JCM 3028</strain>
    </source>
</reference>
<protein>
    <submittedName>
        <fullName evidence="3">ATP-binding protein</fullName>
    </submittedName>
</protein>
<dbReference type="InterPro" id="IPR050267">
    <property type="entry name" value="Anti-sigma-factor_SerPK"/>
</dbReference>
<dbReference type="PANTHER" id="PTHR35526">
    <property type="entry name" value="ANTI-SIGMA-F FACTOR RSBW-RELATED"/>
    <property type="match status" value="1"/>
</dbReference>
<dbReference type="CDD" id="cd16936">
    <property type="entry name" value="HATPase_RsbW-like"/>
    <property type="match status" value="1"/>
</dbReference>
<comment type="caution">
    <text evidence="3">The sequence shown here is derived from an EMBL/GenBank/DDBJ whole genome shotgun (WGS) entry which is preliminary data.</text>
</comment>
<evidence type="ECO:0000256" key="1">
    <source>
        <dbReference type="ARBA" id="ARBA00022527"/>
    </source>
</evidence>
<keyword evidence="1" id="KW-0418">Kinase</keyword>
<dbReference type="PANTHER" id="PTHR35526:SF3">
    <property type="entry name" value="ANTI-SIGMA-F FACTOR RSBW"/>
    <property type="match status" value="1"/>
</dbReference>
<dbReference type="RefSeq" id="WP_386160012.1">
    <property type="nucleotide sequence ID" value="NZ_JBHMBS010000012.1"/>
</dbReference>
<keyword evidence="1" id="KW-0808">Transferase</keyword>
<evidence type="ECO:0000259" key="2">
    <source>
        <dbReference type="Pfam" id="PF13581"/>
    </source>
</evidence>
<dbReference type="Gene3D" id="3.30.565.10">
    <property type="entry name" value="Histidine kinase-like ATPase, C-terminal domain"/>
    <property type="match status" value="1"/>
</dbReference>
<sequence>MRRESPEGERAFTMQTARKLGEIFLRREPESVSRSRAMVRELLGPDHPAYERVRLAVSELTTNAVEHSTPGPVGDLVMVVLKVVDDFVYVEVTDPGSASGKPCLKIPSPDAEDGRGLFIVDELSAGNWGVRDFGAVGRTVWCAIPAEPTASVEEAAVLGVRPE</sequence>
<dbReference type="Pfam" id="PF13581">
    <property type="entry name" value="HATPase_c_2"/>
    <property type="match status" value="1"/>
</dbReference>
<proteinExistence type="predicted"/>
<keyword evidence="3" id="KW-0067">ATP-binding</keyword>
<organism evidence="3 4">
    <name type="scientific">Streptosporangium vulgare</name>
    <dbReference type="NCBI Taxonomy" id="46190"/>
    <lineage>
        <taxon>Bacteria</taxon>
        <taxon>Bacillati</taxon>
        <taxon>Actinomycetota</taxon>
        <taxon>Actinomycetes</taxon>
        <taxon>Streptosporangiales</taxon>
        <taxon>Streptosporangiaceae</taxon>
        <taxon>Streptosporangium</taxon>
    </lineage>
</organism>
<gene>
    <name evidence="3" type="ORF">ACFFRH_25430</name>
</gene>
<dbReference type="GO" id="GO:0005524">
    <property type="term" value="F:ATP binding"/>
    <property type="evidence" value="ECO:0007669"/>
    <property type="project" value="UniProtKB-KW"/>
</dbReference>
<accession>A0ABV5TID3</accession>
<keyword evidence="3" id="KW-0547">Nucleotide-binding</keyword>
<keyword evidence="1" id="KW-0723">Serine/threonine-protein kinase</keyword>
<dbReference type="SUPFAM" id="SSF55874">
    <property type="entry name" value="ATPase domain of HSP90 chaperone/DNA topoisomerase II/histidine kinase"/>
    <property type="match status" value="1"/>
</dbReference>
<feature type="domain" description="Histidine kinase/HSP90-like ATPase" evidence="2">
    <location>
        <begin position="27"/>
        <end position="124"/>
    </location>
</feature>
<evidence type="ECO:0000313" key="4">
    <source>
        <dbReference type="Proteomes" id="UP001589610"/>
    </source>
</evidence>
<evidence type="ECO:0000313" key="3">
    <source>
        <dbReference type="EMBL" id="MFB9678837.1"/>
    </source>
</evidence>
<dbReference type="InterPro" id="IPR036890">
    <property type="entry name" value="HATPase_C_sf"/>
</dbReference>
<dbReference type="EMBL" id="JBHMBS010000012">
    <property type="protein sequence ID" value="MFB9678837.1"/>
    <property type="molecule type" value="Genomic_DNA"/>
</dbReference>
<dbReference type="Proteomes" id="UP001589610">
    <property type="component" value="Unassembled WGS sequence"/>
</dbReference>